<evidence type="ECO:0000256" key="1">
    <source>
        <dbReference type="ARBA" id="ARBA00004651"/>
    </source>
</evidence>
<organism evidence="9 10">
    <name type="scientific">Isachenkonia alkalipeptolytica</name>
    <dbReference type="NCBI Taxonomy" id="2565777"/>
    <lineage>
        <taxon>Bacteria</taxon>
        <taxon>Bacillati</taxon>
        <taxon>Bacillota</taxon>
        <taxon>Clostridia</taxon>
        <taxon>Eubacteriales</taxon>
        <taxon>Clostridiaceae</taxon>
        <taxon>Isachenkonia</taxon>
    </lineage>
</organism>
<dbReference type="PROSITE" id="PS50928">
    <property type="entry name" value="ABC_TM1"/>
    <property type="match status" value="1"/>
</dbReference>
<dbReference type="InterPro" id="IPR035906">
    <property type="entry name" value="MetI-like_sf"/>
</dbReference>
<evidence type="ECO:0000256" key="4">
    <source>
        <dbReference type="ARBA" id="ARBA00022692"/>
    </source>
</evidence>
<comment type="similarity">
    <text evidence="7">Belongs to the binding-protein-dependent transport system permease family.</text>
</comment>
<keyword evidence="10" id="KW-1185">Reference proteome</keyword>
<dbReference type="InterPro" id="IPR045621">
    <property type="entry name" value="BPD_transp_1_N"/>
</dbReference>
<reference evidence="9 10" key="1">
    <citation type="submission" date="2019-04" db="EMBL/GenBank/DDBJ databases">
        <title>Isachenkonia alkalipeptolytica gen. nov. sp. nov. a new anaerobic, alkiliphilic organothrophic bacterium capable to reduce synthesized ferrihydrite isolated from a soda lake.</title>
        <authorList>
            <person name="Toshchakov S.V."/>
            <person name="Zavarzina D.G."/>
            <person name="Zhilina T.N."/>
            <person name="Kostrikina N.A."/>
            <person name="Kublanov I.V."/>
        </authorList>
    </citation>
    <scope>NUCLEOTIDE SEQUENCE [LARGE SCALE GENOMIC DNA]</scope>
    <source>
        <strain evidence="9 10">Z-1701</strain>
    </source>
</reference>
<evidence type="ECO:0000256" key="7">
    <source>
        <dbReference type="RuleBase" id="RU363032"/>
    </source>
</evidence>
<evidence type="ECO:0000259" key="8">
    <source>
        <dbReference type="PROSITE" id="PS50928"/>
    </source>
</evidence>
<keyword evidence="4 7" id="KW-0812">Transmembrane</keyword>
<feature type="transmembrane region" description="Helical" evidence="7">
    <location>
        <begin position="286"/>
        <end position="312"/>
    </location>
</feature>
<keyword evidence="6 7" id="KW-0472">Membrane</keyword>
<feature type="transmembrane region" description="Helical" evidence="7">
    <location>
        <begin position="186"/>
        <end position="204"/>
    </location>
</feature>
<feature type="transmembrane region" description="Helical" evidence="7">
    <location>
        <begin position="240"/>
        <end position="266"/>
    </location>
</feature>
<gene>
    <name evidence="9" type="ORF">ISALK_12780</name>
</gene>
<evidence type="ECO:0000313" key="9">
    <source>
        <dbReference type="EMBL" id="NBG89366.1"/>
    </source>
</evidence>
<evidence type="ECO:0000313" key="10">
    <source>
        <dbReference type="Proteomes" id="UP000449710"/>
    </source>
</evidence>
<dbReference type="InterPro" id="IPR000515">
    <property type="entry name" value="MetI-like"/>
</dbReference>
<feature type="transmembrane region" description="Helical" evidence="7">
    <location>
        <begin position="99"/>
        <end position="118"/>
    </location>
</feature>
<dbReference type="PANTHER" id="PTHR43163:SF6">
    <property type="entry name" value="DIPEPTIDE TRANSPORT SYSTEM PERMEASE PROTEIN DPPB-RELATED"/>
    <property type="match status" value="1"/>
</dbReference>
<proteinExistence type="inferred from homology"/>
<keyword evidence="3" id="KW-1003">Cell membrane</keyword>
<dbReference type="Proteomes" id="UP000449710">
    <property type="component" value="Unassembled WGS sequence"/>
</dbReference>
<dbReference type="EMBL" id="SUMG01000022">
    <property type="protein sequence ID" value="NBG89366.1"/>
    <property type="molecule type" value="Genomic_DNA"/>
</dbReference>
<evidence type="ECO:0000256" key="3">
    <source>
        <dbReference type="ARBA" id="ARBA00022475"/>
    </source>
</evidence>
<feature type="domain" description="ABC transmembrane type-1" evidence="8">
    <location>
        <begin position="95"/>
        <end position="305"/>
    </location>
</feature>
<dbReference type="SUPFAM" id="SSF161098">
    <property type="entry name" value="MetI-like"/>
    <property type="match status" value="1"/>
</dbReference>
<evidence type="ECO:0000256" key="5">
    <source>
        <dbReference type="ARBA" id="ARBA00022989"/>
    </source>
</evidence>
<dbReference type="Pfam" id="PF00528">
    <property type="entry name" value="BPD_transp_1"/>
    <property type="match status" value="1"/>
</dbReference>
<dbReference type="CDD" id="cd06261">
    <property type="entry name" value="TM_PBP2"/>
    <property type="match status" value="1"/>
</dbReference>
<comment type="caution">
    <text evidence="9">The sequence shown here is derived from an EMBL/GenBank/DDBJ whole genome shotgun (WGS) entry which is preliminary data.</text>
</comment>
<dbReference type="RefSeq" id="WP_160722957.1">
    <property type="nucleotide sequence ID" value="NZ_SUMG01000022.1"/>
</dbReference>
<keyword evidence="2 7" id="KW-0813">Transport</keyword>
<evidence type="ECO:0000256" key="2">
    <source>
        <dbReference type="ARBA" id="ARBA00022448"/>
    </source>
</evidence>
<sequence>MKKYLIRRILILIPILIGVSMVIFALIEAMPGNPYSDMIDPNVPPDLIEERLEAMGYFDPLPVRYVRWLGRTVRFDLGYSTNYSAPVSTIMLNRLPNTLLLGGFALVFSVIIAIPLGILSSTKQYSVLDYIVTIFAFIGLSIPAFFFGLLMIRYLAFELGWFPIAGTGAGADYEGFRMLLHRAHHLVLPVIVLSLLSLASLMRYTRSSMLEVIKQDYIRTARSKGIKEKVVIYKHALKNALIPVVTVLTMMLPSLVSGAVLTETVFSWPGMGTLMIEAIQNDDYPLLMGITMMLAIIIVFANLLADILYAWIDPRIKYD</sequence>
<feature type="transmembrane region" description="Helical" evidence="7">
    <location>
        <begin position="9"/>
        <end position="27"/>
    </location>
</feature>
<dbReference type="Pfam" id="PF19300">
    <property type="entry name" value="BPD_transp_1_N"/>
    <property type="match status" value="1"/>
</dbReference>
<keyword evidence="5 7" id="KW-1133">Transmembrane helix</keyword>
<dbReference type="PANTHER" id="PTHR43163">
    <property type="entry name" value="DIPEPTIDE TRANSPORT SYSTEM PERMEASE PROTEIN DPPB-RELATED"/>
    <property type="match status" value="1"/>
</dbReference>
<dbReference type="GO" id="GO:0055085">
    <property type="term" value="P:transmembrane transport"/>
    <property type="evidence" value="ECO:0007669"/>
    <property type="project" value="InterPro"/>
</dbReference>
<dbReference type="Gene3D" id="1.10.3720.10">
    <property type="entry name" value="MetI-like"/>
    <property type="match status" value="1"/>
</dbReference>
<dbReference type="AlphaFoldDB" id="A0AA44BGJ6"/>
<dbReference type="GO" id="GO:0005886">
    <property type="term" value="C:plasma membrane"/>
    <property type="evidence" value="ECO:0007669"/>
    <property type="project" value="UniProtKB-SubCell"/>
</dbReference>
<name>A0AA44BGJ6_9CLOT</name>
<feature type="transmembrane region" description="Helical" evidence="7">
    <location>
        <begin position="130"/>
        <end position="152"/>
    </location>
</feature>
<protein>
    <submittedName>
        <fullName evidence="9">ABC transporter permease</fullName>
    </submittedName>
</protein>
<accession>A0AA44BGJ6</accession>
<comment type="subcellular location">
    <subcellularLocation>
        <location evidence="1 7">Cell membrane</location>
        <topology evidence="1 7">Multi-pass membrane protein</topology>
    </subcellularLocation>
</comment>
<evidence type="ECO:0000256" key="6">
    <source>
        <dbReference type="ARBA" id="ARBA00023136"/>
    </source>
</evidence>